<dbReference type="Proteomes" id="UP000295110">
    <property type="component" value="Unassembled WGS sequence"/>
</dbReference>
<dbReference type="AlphaFoldDB" id="A0A4R3U8J2"/>
<evidence type="ECO:0000256" key="1">
    <source>
        <dbReference type="SAM" id="MobiDB-lite"/>
    </source>
</evidence>
<evidence type="ECO:0000313" key="3">
    <source>
        <dbReference type="Proteomes" id="UP000295110"/>
    </source>
</evidence>
<reference evidence="2 3" key="1">
    <citation type="submission" date="2019-03" db="EMBL/GenBank/DDBJ databases">
        <title>Genomic Encyclopedia of Type Strains, Phase IV (KMG-IV): sequencing the most valuable type-strain genomes for metagenomic binning, comparative biology and taxonomic classification.</title>
        <authorList>
            <person name="Goeker M."/>
        </authorList>
    </citation>
    <scope>NUCLEOTIDE SEQUENCE [LARGE SCALE GENOMIC DNA]</scope>
    <source>
        <strain evidence="2 3">DSM 654</strain>
    </source>
</reference>
<dbReference type="EMBL" id="SMBU01000058">
    <property type="protein sequence ID" value="TCU83423.1"/>
    <property type="molecule type" value="Genomic_DNA"/>
</dbReference>
<feature type="region of interest" description="Disordered" evidence="1">
    <location>
        <begin position="69"/>
        <end position="89"/>
    </location>
</feature>
<comment type="caution">
    <text evidence="2">The sequence shown here is derived from an EMBL/GenBank/DDBJ whole genome shotgun (WGS) entry which is preliminary data.</text>
</comment>
<proteinExistence type="predicted"/>
<evidence type="ECO:0000313" key="2">
    <source>
        <dbReference type="EMBL" id="TCU83423.1"/>
    </source>
</evidence>
<accession>A0A4R3U8J2</accession>
<name>A0A4R3U8J2_ROSSA</name>
<gene>
    <name evidence="2" type="ORF">EV671_105815</name>
</gene>
<protein>
    <submittedName>
        <fullName evidence="2">Uncharacterized protein</fullName>
    </submittedName>
</protein>
<organism evidence="2 3">
    <name type="scientific">Roseateles saccharophilus</name>
    <name type="common">Pseudomonas saccharophila</name>
    <dbReference type="NCBI Taxonomy" id="304"/>
    <lineage>
        <taxon>Bacteria</taxon>
        <taxon>Pseudomonadati</taxon>
        <taxon>Pseudomonadota</taxon>
        <taxon>Betaproteobacteria</taxon>
        <taxon>Burkholderiales</taxon>
        <taxon>Sphaerotilaceae</taxon>
        <taxon>Roseateles</taxon>
    </lineage>
</organism>
<keyword evidence="3" id="KW-1185">Reference proteome</keyword>
<dbReference type="RefSeq" id="WP_132576644.1">
    <property type="nucleotide sequence ID" value="NZ_CBCSGL010000084.1"/>
</dbReference>
<sequence>MLPADAHVTDSAKMTPDQHELVLVQLQQASNEFYRATVHIGNHPFIEFAGLMNKFIDIVSKRTSGEVPERIFGEGGHGRAASTAASGVT</sequence>
<dbReference type="OrthoDB" id="8814976at2"/>